<dbReference type="SUPFAM" id="SSF46689">
    <property type="entry name" value="Homeodomain-like"/>
    <property type="match status" value="1"/>
</dbReference>
<sequence length="204" mass="22743">MRTKRDDIMRAASEVFLRKGFAAAGVDEISEVARVSKRTLYKHFKTKDDLLGAMIARKSEELSSGLDLTFDDAHTPRKALDTLARQYLALVLTEESIDLFRLVVAESQSFPDFTRSFHENGVIHLRKSLALKLAEWTEAGLMEISDPEIAADQFLGACVGSLRIRALFPPHPAEFPPSLDKWIDHAVVHFLRGADYRASASAEG</sequence>
<dbReference type="STRING" id="1267766.WYH_01864"/>
<dbReference type="InterPro" id="IPR039536">
    <property type="entry name" value="TetR_C_Proteobacteria"/>
</dbReference>
<dbReference type="InterPro" id="IPR036271">
    <property type="entry name" value="Tet_transcr_reg_TetR-rel_C_sf"/>
</dbReference>
<accession>A0A0F7KVW9</accession>
<dbReference type="PROSITE" id="PS50977">
    <property type="entry name" value="HTH_TETR_2"/>
    <property type="match status" value="1"/>
</dbReference>
<dbReference type="PATRIC" id="fig|1267766.3.peg.1884"/>
<dbReference type="GO" id="GO:0003700">
    <property type="term" value="F:DNA-binding transcription factor activity"/>
    <property type="evidence" value="ECO:0007669"/>
    <property type="project" value="TreeGrafter"/>
</dbReference>
<dbReference type="Pfam" id="PF00440">
    <property type="entry name" value="TetR_N"/>
    <property type="match status" value="1"/>
</dbReference>
<keyword evidence="3" id="KW-0804">Transcription</keyword>
<evidence type="ECO:0000256" key="1">
    <source>
        <dbReference type="ARBA" id="ARBA00023015"/>
    </source>
</evidence>
<evidence type="ECO:0000256" key="2">
    <source>
        <dbReference type="ARBA" id="ARBA00023125"/>
    </source>
</evidence>
<dbReference type="PRINTS" id="PR00455">
    <property type="entry name" value="HTHTETR"/>
</dbReference>
<dbReference type="SUPFAM" id="SSF48498">
    <property type="entry name" value="Tetracyclin repressor-like, C-terminal domain"/>
    <property type="match status" value="1"/>
</dbReference>
<dbReference type="PANTHER" id="PTHR30055:SF146">
    <property type="entry name" value="HTH-TYPE TRANSCRIPTIONAL DUAL REGULATOR CECR"/>
    <property type="match status" value="1"/>
</dbReference>
<dbReference type="AlphaFoldDB" id="A0A0F7KVW9"/>
<dbReference type="InterPro" id="IPR009057">
    <property type="entry name" value="Homeodomain-like_sf"/>
</dbReference>
<dbReference type="RefSeq" id="WP_046903586.1">
    <property type="nucleotide sequence ID" value="NZ_CP011452.2"/>
</dbReference>
<evidence type="ECO:0000313" key="5">
    <source>
        <dbReference type="Proteomes" id="UP000034392"/>
    </source>
</evidence>
<evidence type="ECO:0000256" key="3">
    <source>
        <dbReference type="ARBA" id="ARBA00023163"/>
    </source>
</evidence>
<dbReference type="EMBL" id="CP011452">
    <property type="protein sequence ID" value="AKH42900.1"/>
    <property type="molecule type" value="Genomic_DNA"/>
</dbReference>
<dbReference type="Proteomes" id="UP000034392">
    <property type="component" value="Chromosome"/>
</dbReference>
<dbReference type="Pfam" id="PF14246">
    <property type="entry name" value="TetR_C_7"/>
    <property type="match status" value="1"/>
</dbReference>
<organism evidence="4 5">
    <name type="scientific">Croceibacterium atlanticum</name>
    <dbReference type="NCBI Taxonomy" id="1267766"/>
    <lineage>
        <taxon>Bacteria</taxon>
        <taxon>Pseudomonadati</taxon>
        <taxon>Pseudomonadota</taxon>
        <taxon>Alphaproteobacteria</taxon>
        <taxon>Sphingomonadales</taxon>
        <taxon>Erythrobacteraceae</taxon>
        <taxon>Croceibacterium</taxon>
    </lineage>
</organism>
<dbReference type="FunFam" id="1.10.10.60:FF:000141">
    <property type="entry name" value="TetR family transcriptional regulator"/>
    <property type="match status" value="1"/>
</dbReference>
<keyword evidence="1" id="KW-0805">Transcription regulation</keyword>
<evidence type="ECO:0000313" key="4">
    <source>
        <dbReference type="EMBL" id="AKH42900.1"/>
    </source>
</evidence>
<gene>
    <name evidence="4" type="primary">mtrR</name>
    <name evidence="4" type="ORF">WYH_01864</name>
</gene>
<dbReference type="Gene3D" id="1.10.357.10">
    <property type="entry name" value="Tetracycline Repressor, domain 2"/>
    <property type="match status" value="1"/>
</dbReference>
<dbReference type="KEGG" id="aay:WYH_01864"/>
<protein>
    <submittedName>
        <fullName evidence="4">HTH-type transcriptional regulator MtrR</fullName>
    </submittedName>
</protein>
<proteinExistence type="predicted"/>
<name>A0A0F7KVW9_9SPHN</name>
<dbReference type="PANTHER" id="PTHR30055">
    <property type="entry name" value="HTH-TYPE TRANSCRIPTIONAL REGULATOR RUTR"/>
    <property type="match status" value="1"/>
</dbReference>
<dbReference type="Gene3D" id="1.10.10.60">
    <property type="entry name" value="Homeodomain-like"/>
    <property type="match status" value="1"/>
</dbReference>
<keyword evidence="5" id="KW-1185">Reference proteome</keyword>
<reference evidence="4" key="1">
    <citation type="submission" date="2015-05" db="EMBL/GenBank/DDBJ databases">
        <title>The complete genome of Altererythrobacter atlanticus strain 26DY36.</title>
        <authorList>
            <person name="Wu Y.-H."/>
            <person name="Cheng H."/>
            <person name="Wu X.-W."/>
        </authorList>
    </citation>
    <scope>NUCLEOTIDE SEQUENCE [LARGE SCALE GENOMIC DNA]</scope>
    <source>
        <strain evidence="4">26DY36</strain>
    </source>
</reference>
<dbReference type="OrthoDB" id="9816431at2"/>
<dbReference type="InterPro" id="IPR001647">
    <property type="entry name" value="HTH_TetR"/>
</dbReference>
<keyword evidence="2" id="KW-0238">DNA-binding</keyword>
<dbReference type="InterPro" id="IPR050109">
    <property type="entry name" value="HTH-type_TetR-like_transc_reg"/>
</dbReference>
<dbReference type="GO" id="GO:0000976">
    <property type="term" value="F:transcription cis-regulatory region binding"/>
    <property type="evidence" value="ECO:0007669"/>
    <property type="project" value="TreeGrafter"/>
</dbReference>